<dbReference type="PANTHER" id="PTHR42832">
    <property type="entry name" value="AMINO ACID AMINOTRANSFERASE"/>
    <property type="match status" value="1"/>
</dbReference>
<dbReference type="SUPFAM" id="SSF53383">
    <property type="entry name" value="PLP-dependent transferases"/>
    <property type="match status" value="1"/>
</dbReference>
<dbReference type="CDD" id="cd00609">
    <property type="entry name" value="AAT_like"/>
    <property type="match status" value="1"/>
</dbReference>
<dbReference type="Proteomes" id="UP001223646">
    <property type="component" value="Unassembled WGS sequence"/>
</dbReference>
<feature type="domain" description="Aminotransferase class I/classII large" evidence="4">
    <location>
        <begin position="36"/>
        <end position="373"/>
    </location>
</feature>
<dbReference type="InterPro" id="IPR015421">
    <property type="entry name" value="PyrdxlP-dep_Trfase_major"/>
</dbReference>
<sequence length="375" mass="40018">MSAARKRVTPGSLLPQFPWDSLTQAKATAAAHEEGMVNLSVGTPVDEVAPIIRQGLSEGAAAPGYPQTVGTPELRAAIVAAMARRYGVTGLESAVNGGNVLPVIGTKEAIGWLPFLLGVGAGHTVVIPELAYPTYEVGVRIAGAELLRADSLTQIGPASPTLMFINSPGNPNGKVLGVEHLRKVVEWARARDVTVASDECYLGLGWTEQPVSILNPRVCDGDFTNLLAIHSLSKTSNMASYRTGWFAGDADLIAELISVRRHMGLMMAGPIQHATIAALNDDSHEAEQKQRYCNRREVLHNALVSAGFRIDNSEGGLYLWATRGEDCWQTVDWLAERGILVAPGSFYGPKGAQHVRVGLTATLNDIEVAAARIRG</sequence>
<gene>
    <name evidence="5" type="primary">dapC</name>
    <name evidence="5" type="ORF">QP460_004590</name>
</gene>
<dbReference type="InterPro" id="IPR004839">
    <property type="entry name" value="Aminotransferase_I/II_large"/>
</dbReference>
<reference evidence="5" key="1">
    <citation type="submission" date="2023-05" db="EMBL/GenBank/DDBJ databases">
        <authorList>
            <person name="Du J."/>
        </authorList>
    </citation>
    <scope>NUCLEOTIDE SEQUENCE</scope>
    <source>
        <strain evidence="5">UMB1064</strain>
    </source>
</reference>
<evidence type="ECO:0000313" key="5">
    <source>
        <dbReference type="EMBL" id="MEO3716864.1"/>
    </source>
</evidence>
<dbReference type="Pfam" id="PF00155">
    <property type="entry name" value="Aminotran_1_2"/>
    <property type="match status" value="1"/>
</dbReference>
<dbReference type="InterPro" id="IPR019880">
    <property type="entry name" value="OxyQ"/>
</dbReference>
<dbReference type="RefSeq" id="WP_284827255.1">
    <property type="nucleotide sequence ID" value="NZ_JASOOY020000014.1"/>
</dbReference>
<dbReference type="Gene3D" id="3.90.1150.10">
    <property type="entry name" value="Aspartate Aminotransferase, domain 1"/>
    <property type="match status" value="1"/>
</dbReference>
<dbReference type="Gene3D" id="3.40.640.10">
    <property type="entry name" value="Type I PLP-dependent aspartate aminotransferase-like (Major domain)"/>
    <property type="match status" value="1"/>
</dbReference>
<proteinExistence type="predicted"/>
<keyword evidence="3 5" id="KW-0808">Transferase</keyword>
<dbReference type="AlphaFoldDB" id="A0AAW9SUB8"/>
<dbReference type="NCBIfam" id="TIGR03539">
    <property type="entry name" value="DapC_actino"/>
    <property type="match status" value="1"/>
</dbReference>
<protein>
    <submittedName>
        <fullName evidence="5">Succinyldiaminopimelate transaminase</fullName>
        <ecNumber evidence="5">2.6.1.17</ecNumber>
    </submittedName>
</protein>
<evidence type="ECO:0000256" key="2">
    <source>
        <dbReference type="ARBA" id="ARBA00022576"/>
    </source>
</evidence>
<reference evidence="5" key="2">
    <citation type="submission" date="2024-05" db="EMBL/GenBank/DDBJ databases">
        <authorList>
            <person name="Wolfe A."/>
        </authorList>
    </citation>
    <scope>NUCLEOTIDE SEQUENCE</scope>
    <source>
        <strain evidence="5">UMB1064</strain>
    </source>
</reference>
<name>A0AAW9SUB8_CORAY</name>
<comment type="caution">
    <text evidence="5">The sequence shown here is derived from an EMBL/GenBank/DDBJ whole genome shotgun (WGS) entry which is preliminary data.</text>
</comment>
<dbReference type="InterPro" id="IPR015422">
    <property type="entry name" value="PyrdxlP-dep_Trfase_small"/>
</dbReference>
<dbReference type="GO" id="GO:0030170">
    <property type="term" value="F:pyridoxal phosphate binding"/>
    <property type="evidence" value="ECO:0007669"/>
    <property type="project" value="InterPro"/>
</dbReference>
<dbReference type="PANTHER" id="PTHR42832:SF3">
    <property type="entry name" value="L-GLUTAMINE--4-(METHYLSULFANYL)-2-OXOBUTANOATE AMINOTRANSFERASE"/>
    <property type="match status" value="1"/>
</dbReference>
<dbReference type="GO" id="GO:0009016">
    <property type="term" value="F:succinyldiaminopimelate transaminase activity"/>
    <property type="evidence" value="ECO:0007669"/>
    <property type="project" value="UniProtKB-EC"/>
</dbReference>
<organism evidence="5 6">
    <name type="scientific">Corynebacterium amycolatum</name>
    <dbReference type="NCBI Taxonomy" id="43765"/>
    <lineage>
        <taxon>Bacteria</taxon>
        <taxon>Bacillati</taxon>
        <taxon>Actinomycetota</taxon>
        <taxon>Actinomycetes</taxon>
        <taxon>Mycobacteriales</taxon>
        <taxon>Corynebacteriaceae</taxon>
        <taxon>Corynebacterium</taxon>
    </lineage>
</organism>
<evidence type="ECO:0000259" key="4">
    <source>
        <dbReference type="Pfam" id="PF00155"/>
    </source>
</evidence>
<dbReference type="InterPro" id="IPR015424">
    <property type="entry name" value="PyrdxlP-dep_Trfase"/>
</dbReference>
<keyword evidence="2 5" id="KW-0032">Aminotransferase</keyword>
<evidence type="ECO:0000256" key="3">
    <source>
        <dbReference type="ARBA" id="ARBA00022679"/>
    </source>
</evidence>
<dbReference type="EC" id="2.6.1.17" evidence="5"/>
<evidence type="ECO:0000256" key="1">
    <source>
        <dbReference type="ARBA" id="ARBA00001933"/>
    </source>
</evidence>
<accession>A0AAW9SUB8</accession>
<dbReference type="EMBL" id="JASOOY020000014">
    <property type="protein sequence ID" value="MEO3716864.1"/>
    <property type="molecule type" value="Genomic_DNA"/>
</dbReference>
<dbReference type="InterPro" id="IPR050881">
    <property type="entry name" value="LL-DAP_aminotransferase"/>
</dbReference>
<evidence type="ECO:0000313" key="6">
    <source>
        <dbReference type="Proteomes" id="UP001223646"/>
    </source>
</evidence>
<comment type="cofactor">
    <cofactor evidence="1">
        <name>pyridoxal 5'-phosphate</name>
        <dbReference type="ChEBI" id="CHEBI:597326"/>
    </cofactor>
</comment>